<dbReference type="SUPFAM" id="SSF56672">
    <property type="entry name" value="DNA/RNA polymerases"/>
    <property type="match status" value="1"/>
</dbReference>
<dbReference type="InterPro" id="IPR043128">
    <property type="entry name" value="Rev_trsase/Diguanyl_cyclase"/>
</dbReference>
<dbReference type="InterPro" id="IPR050356">
    <property type="entry name" value="SulA_CellDiv_inhibitor"/>
</dbReference>
<dbReference type="eggNOG" id="COG0389">
    <property type="taxonomic scope" value="Bacteria"/>
</dbReference>
<dbReference type="EMBL" id="AMXE01000098">
    <property type="protein sequence ID" value="ENO84671.1"/>
    <property type="molecule type" value="Genomic_DNA"/>
</dbReference>
<organism evidence="4 5">
    <name type="scientific">Thauera linaloolentis (strain DSM 12138 / JCM 21573 / CCUG 41526 / CIP 105981 / IAM 15112 / NBRC 102519 / 47Lol)</name>
    <dbReference type="NCBI Taxonomy" id="1123367"/>
    <lineage>
        <taxon>Bacteria</taxon>
        <taxon>Pseudomonadati</taxon>
        <taxon>Pseudomonadota</taxon>
        <taxon>Betaproteobacteria</taxon>
        <taxon>Rhodocyclales</taxon>
        <taxon>Zoogloeaceae</taxon>
        <taxon>Thauera</taxon>
    </lineage>
</organism>
<sequence length="166" mass="17074">MLWLAIHVPELPLQVFTRGLADAGTPIGVVDTGRRARILAANAAARAQGVFAGQALSAAQAMAPALQLQPRQAGRENALLAELACWAGRFTPRISLAPPDAVLLEIGASLRLFGGMDAIGKQVLDGLARLGIAARIACAPTPQAAGWFAACGQAPAPGGDWHQALD</sequence>
<keyword evidence="2" id="KW-0227">DNA damage</keyword>
<feature type="domain" description="UmuC" evidence="3">
    <location>
        <begin position="23"/>
        <end position="145"/>
    </location>
</feature>
<dbReference type="AlphaFoldDB" id="N6XSE9"/>
<feature type="non-terminal residue" evidence="4">
    <location>
        <position position="166"/>
    </location>
</feature>
<dbReference type="Gene3D" id="3.30.70.270">
    <property type="match status" value="1"/>
</dbReference>
<evidence type="ECO:0000256" key="2">
    <source>
        <dbReference type="ARBA" id="ARBA00022763"/>
    </source>
</evidence>
<accession>N6XSE9</accession>
<dbReference type="InterPro" id="IPR043502">
    <property type="entry name" value="DNA/RNA_pol_sf"/>
</dbReference>
<dbReference type="PANTHER" id="PTHR35369:SF2">
    <property type="entry name" value="BLR3025 PROTEIN"/>
    <property type="match status" value="1"/>
</dbReference>
<dbReference type="Pfam" id="PF00817">
    <property type="entry name" value="IMS"/>
    <property type="match status" value="1"/>
</dbReference>
<dbReference type="GO" id="GO:0006281">
    <property type="term" value="P:DNA repair"/>
    <property type="evidence" value="ECO:0007669"/>
    <property type="project" value="InterPro"/>
</dbReference>
<evidence type="ECO:0000259" key="3">
    <source>
        <dbReference type="Pfam" id="PF00817"/>
    </source>
</evidence>
<evidence type="ECO:0000256" key="1">
    <source>
        <dbReference type="ARBA" id="ARBA00010945"/>
    </source>
</evidence>
<name>N6XSE9_THAL4</name>
<reference evidence="4 5" key="1">
    <citation type="submission" date="2012-09" db="EMBL/GenBank/DDBJ databases">
        <title>Draft Genome Sequences of 6 Strains from Genus Thauera.</title>
        <authorList>
            <person name="Liu B."/>
            <person name="Shapleigh J.P."/>
            <person name="Frostegard A.H."/>
        </authorList>
    </citation>
    <scope>NUCLEOTIDE SEQUENCE [LARGE SCALE GENOMIC DNA]</scope>
    <source>
        <strain evidence="5">47Lol / DSM 12138</strain>
    </source>
</reference>
<dbReference type="PANTHER" id="PTHR35369">
    <property type="entry name" value="BLR3025 PROTEIN-RELATED"/>
    <property type="match status" value="1"/>
</dbReference>
<comment type="caution">
    <text evidence="4">The sequence shown here is derived from an EMBL/GenBank/DDBJ whole genome shotgun (WGS) entry which is preliminary data.</text>
</comment>
<proteinExistence type="inferred from homology"/>
<dbReference type="InterPro" id="IPR001126">
    <property type="entry name" value="UmuC"/>
</dbReference>
<evidence type="ECO:0000313" key="4">
    <source>
        <dbReference type="EMBL" id="ENO84671.1"/>
    </source>
</evidence>
<dbReference type="Gene3D" id="3.40.1170.60">
    <property type="match status" value="1"/>
</dbReference>
<evidence type="ECO:0000313" key="5">
    <source>
        <dbReference type="Proteomes" id="UP000013232"/>
    </source>
</evidence>
<gene>
    <name evidence="4" type="ORF">C666_16920</name>
</gene>
<dbReference type="Proteomes" id="UP000013232">
    <property type="component" value="Unassembled WGS sequence"/>
</dbReference>
<keyword evidence="5" id="KW-1185">Reference proteome</keyword>
<protein>
    <recommendedName>
        <fullName evidence="3">UmuC domain-containing protein</fullName>
    </recommendedName>
</protein>
<comment type="similarity">
    <text evidence="1">Belongs to the DNA polymerase type-Y family.</text>
</comment>